<keyword evidence="4" id="KW-1185">Reference proteome</keyword>
<keyword evidence="2" id="KW-1133">Transmembrane helix</keyword>
<dbReference type="RefSeq" id="WP_311421356.1">
    <property type="nucleotide sequence ID" value="NZ_JAVREH010000002.1"/>
</dbReference>
<protein>
    <submittedName>
        <fullName evidence="3">Uncharacterized protein</fullName>
    </submittedName>
</protein>
<organism evidence="3 4">
    <name type="scientific">Jatrophihabitans lederbergiae</name>
    <dbReference type="NCBI Taxonomy" id="3075547"/>
    <lineage>
        <taxon>Bacteria</taxon>
        <taxon>Bacillati</taxon>
        <taxon>Actinomycetota</taxon>
        <taxon>Actinomycetes</taxon>
        <taxon>Jatrophihabitantales</taxon>
        <taxon>Jatrophihabitantaceae</taxon>
        <taxon>Jatrophihabitans</taxon>
    </lineage>
</organism>
<reference evidence="4" key="1">
    <citation type="submission" date="2023-07" db="EMBL/GenBank/DDBJ databases">
        <title>30 novel species of actinomycetes from the DSMZ collection.</title>
        <authorList>
            <person name="Nouioui I."/>
        </authorList>
    </citation>
    <scope>NUCLEOTIDE SEQUENCE [LARGE SCALE GENOMIC DNA]</scope>
    <source>
        <strain evidence="4">DSM 44399</strain>
    </source>
</reference>
<name>A0ABU2J5D7_9ACTN</name>
<comment type="caution">
    <text evidence="3">The sequence shown here is derived from an EMBL/GenBank/DDBJ whole genome shotgun (WGS) entry which is preliminary data.</text>
</comment>
<evidence type="ECO:0000313" key="3">
    <source>
        <dbReference type="EMBL" id="MDT0260200.1"/>
    </source>
</evidence>
<sequence length="266" mass="25982">MAETEEIGSKQSEGLSLSVTQLVASVLAAVSSSVAASVFGVAGTVIGAALGSLVSVIGSAVYSYSLKRTQERVRSTLDLAVAKRFDVKGGATAADAEQAAGTESAAVPAGNGSVARSWRRFRTLKPKQLGIAAAALFVLTLGLITSFELLSGRPVSATVTDKQGSGVSLVGGHTSKAKQPSAPASPSSTGTSSTRPGTSNTPSDTPSATPSASPSASDSPSSAPSDLPSASASPSTSDTAPTESAPAGSASMQLGTPNPTGTAASG</sequence>
<accession>A0ABU2J5D7</accession>
<feature type="transmembrane region" description="Helical" evidence="2">
    <location>
        <begin position="45"/>
        <end position="64"/>
    </location>
</feature>
<evidence type="ECO:0000256" key="2">
    <source>
        <dbReference type="SAM" id="Phobius"/>
    </source>
</evidence>
<dbReference type="Proteomes" id="UP001183176">
    <property type="component" value="Unassembled WGS sequence"/>
</dbReference>
<keyword evidence="2" id="KW-0472">Membrane</keyword>
<proteinExistence type="predicted"/>
<feature type="region of interest" description="Disordered" evidence="1">
    <location>
        <begin position="156"/>
        <end position="266"/>
    </location>
</feature>
<evidence type="ECO:0000313" key="4">
    <source>
        <dbReference type="Proteomes" id="UP001183176"/>
    </source>
</evidence>
<feature type="transmembrane region" description="Helical" evidence="2">
    <location>
        <begin position="129"/>
        <end position="150"/>
    </location>
</feature>
<gene>
    <name evidence="3" type="ORF">RM423_02215</name>
</gene>
<feature type="compositionally biased region" description="Polar residues" evidence="1">
    <location>
        <begin position="157"/>
        <end position="166"/>
    </location>
</feature>
<evidence type="ECO:0000256" key="1">
    <source>
        <dbReference type="SAM" id="MobiDB-lite"/>
    </source>
</evidence>
<feature type="transmembrane region" description="Helical" evidence="2">
    <location>
        <begin position="19"/>
        <end position="39"/>
    </location>
</feature>
<dbReference type="EMBL" id="JAVREH010000002">
    <property type="protein sequence ID" value="MDT0260200.1"/>
    <property type="molecule type" value="Genomic_DNA"/>
</dbReference>
<feature type="compositionally biased region" description="Low complexity" evidence="1">
    <location>
        <begin position="180"/>
        <end position="247"/>
    </location>
</feature>
<keyword evidence="2" id="KW-0812">Transmembrane</keyword>
<feature type="compositionally biased region" description="Polar residues" evidence="1">
    <location>
        <begin position="250"/>
        <end position="266"/>
    </location>
</feature>